<comment type="catalytic activity">
    <reaction evidence="1">
        <text>9-ribosyl-trans-zeatin 5'-phosphate + H2O = trans-zeatin + D-ribose 5-phosphate</text>
        <dbReference type="Rhea" id="RHEA:48564"/>
        <dbReference type="ChEBI" id="CHEBI:15377"/>
        <dbReference type="ChEBI" id="CHEBI:16522"/>
        <dbReference type="ChEBI" id="CHEBI:78346"/>
        <dbReference type="ChEBI" id="CHEBI:87947"/>
        <dbReference type="EC" id="3.2.2.n1"/>
    </reaction>
</comment>
<dbReference type="InterPro" id="IPR052341">
    <property type="entry name" value="LOG_family_nucleotidases"/>
</dbReference>
<reference evidence="2" key="1">
    <citation type="submission" date="2022-10" db="EMBL/GenBank/DDBJ databases">
        <title>The WGS of Solirubrobacter ginsenosidimutans DSM 21036.</title>
        <authorList>
            <person name="Jiang Z."/>
        </authorList>
    </citation>
    <scope>NUCLEOTIDE SEQUENCE</scope>
    <source>
        <strain evidence="2">DSM 21036</strain>
    </source>
</reference>
<accession>A0A9X3MYU7</accession>
<evidence type="ECO:0000313" key="2">
    <source>
        <dbReference type="EMBL" id="MDA0163805.1"/>
    </source>
</evidence>
<comment type="catalytic activity">
    <reaction evidence="1">
        <text>N(6)-(dimethylallyl)adenosine 5'-phosphate + H2O = N(6)-dimethylallyladenine + D-ribose 5-phosphate</text>
        <dbReference type="Rhea" id="RHEA:48560"/>
        <dbReference type="ChEBI" id="CHEBI:15377"/>
        <dbReference type="ChEBI" id="CHEBI:17660"/>
        <dbReference type="ChEBI" id="CHEBI:57526"/>
        <dbReference type="ChEBI" id="CHEBI:78346"/>
        <dbReference type="EC" id="3.2.2.n1"/>
    </reaction>
</comment>
<keyword evidence="3" id="KW-1185">Reference proteome</keyword>
<name>A0A9X3MYU7_9ACTN</name>
<organism evidence="2 3">
    <name type="scientific">Solirubrobacter ginsenosidimutans</name>
    <dbReference type="NCBI Taxonomy" id="490573"/>
    <lineage>
        <taxon>Bacteria</taxon>
        <taxon>Bacillati</taxon>
        <taxon>Actinomycetota</taxon>
        <taxon>Thermoleophilia</taxon>
        <taxon>Solirubrobacterales</taxon>
        <taxon>Solirubrobacteraceae</taxon>
        <taxon>Solirubrobacter</taxon>
    </lineage>
</organism>
<dbReference type="AlphaFoldDB" id="A0A9X3MYU7"/>
<dbReference type="InterPro" id="IPR005269">
    <property type="entry name" value="LOG"/>
</dbReference>
<dbReference type="RefSeq" id="WP_270043054.1">
    <property type="nucleotide sequence ID" value="NZ_JAPDOD010000028.1"/>
</dbReference>
<dbReference type="GO" id="GO:0005829">
    <property type="term" value="C:cytosol"/>
    <property type="evidence" value="ECO:0007669"/>
    <property type="project" value="TreeGrafter"/>
</dbReference>
<dbReference type="SUPFAM" id="SSF102405">
    <property type="entry name" value="MCP/YpsA-like"/>
    <property type="match status" value="1"/>
</dbReference>
<proteinExistence type="inferred from homology"/>
<keyword evidence="1" id="KW-0203">Cytokinin biosynthesis</keyword>
<comment type="similarity">
    <text evidence="1">Belongs to the LOG family.</text>
</comment>
<gene>
    <name evidence="2" type="ORF">OM076_26275</name>
</gene>
<dbReference type="GO" id="GO:0009691">
    <property type="term" value="P:cytokinin biosynthetic process"/>
    <property type="evidence" value="ECO:0007669"/>
    <property type="project" value="UniProtKB-UniRule"/>
</dbReference>
<dbReference type="Proteomes" id="UP001149140">
    <property type="component" value="Unassembled WGS sequence"/>
</dbReference>
<dbReference type="EC" id="3.2.2.n1" evidence="1"/>
<dbReference type="GO" id="GO:0016787">
    <property type="term" value="F:hydrolase activity"/>
    <property type="evidence" value="ECO:0007669"/>
    <property type="project" value="UniProtKB-KW"/>
</dbReference>
<protein>
    <recommendedName>
        <fullName evidence="1">Cytokinin riboside 5'-monophosphate phosphoribohydrolase</fullName>
        <ecNumber evidence="1">3.2.2.n1</ecNumber>
    </recommendedName>
</protein>
<evidence type="ECO:0000313" key="3">
    <source>
        <dbReference type="Proteomes" id="UP001149140"/>
    </source>
</evidence>
<dbReference type="InterPro" id="IPR031100">
    <property type="entry name" value="LOG_fam"/>
</dbReference>
<dbReference type="NCBIfam" id="TIGR00730">
    <property type="entry name" value="Rossman fold protein, TIGR00730 family"/>
    <property type="match status" value="1"/>
</dbReference>
<keyword evidence="1" id="KW-0378">Hydrolase</keyword>
<evidence type="ECO:0000256" key="1">
    <source>
        <dbReference type="RuleBase" id="RU363015"/>
    </source>
</evidence>
<sequence>MTQPPHDPRPATSDDEELLEAETTAVLSEFTDAQRLLRIQDELRAGFRALSHVGKAVSIFGSARTPRDHPRYEAARRLARQLGEEGYAIVTGGGPGIMEAANRGAREAGAISVGLGIELPHEQSLNEYVDVGVTFHYFFTRKVMFVRYASGFVVFPGGFGTLDEAFEAATLRQTQKIRYFPIVLFDSAYWSGLTDWLENTVRRDGNVVEDDVRSLVVTDSFADVRAELDAIEHRRPRVAPRRAA</sequence>
<comment type="caution">
    <text evidence="2">The sequence shown here is derived from an EMBL/GenBank/DDBJ whole genome shotgun (WGS) entry which is preliminary data.</text>
</comment>
<dbReference type="PANTHER" id="PTHR43393">
    <property type="entry name" value="CYTOKININ RIBOSIDE 5'-MONOPHOSPHATE PHOSPHORIBOHYDROLASE"/>
    <property type="match status" value="1"/>
</dbReference>
<dbReference type="Pfam" id="PF03641">
    <property type="entry name" value="Lysine_decarbox"/>
    <property type="match status" value="1"/>
</dbReference>
<dbReference type="EMBL" id="JAPDOD010000028">
    <property type="protein sequence ID" value="MDA0163805.1"/>
    <property type="molecule type" value="Genomic_DNA"/>
</dbReference>
<dbReference type="PANTHER" id="PTHR43393:SF2">
    <property type="entry name" value="CYTOKININ RIBOSIDE 5'-MONOPHOSPHATE PHOSPHORIBOHYDROLASE"/>
    <property type="match status" value="1"/>
</dbReference>
<dbReference type="Gene3D" id="3.40.50.450">
    <property type="match status" value="1"/>
</dbReference>